<accession>A0ABW2LGQ8</accession>
<sequence length="101" mass="11297">MPDEMKIVTERLRAHASKVDGVVDELRTAVDASQQVSLNNDAYGIICRPFAWMLDPVESNGVQTLRSAVESMSELVENVRATAEDYQSTDDRNRDLIRGVE</sequence>
<dbReference type="Pfam" id="PF10824">
    <property type="entry name" value="T7SS_ESX_EspC"/>
    <property type="match status" value="1"/>
</dbReference>
<evidence type="ECO:0000313" key="2">
    <source>
        <dbReference type="Proteomes" id="UP001596504"/>
    </source>
</evidence>
<name>A0ABW2LGQ8_9PSEU</name>
<proteinExistence type="predicted"/>
<dbReference type="EMBL" id="JBHTCJ010000004">
    <property type="protein sequence ID" value="MFC7341692.1"/>
    <property type="molecule type" value="Genomic_DNA"/>
</dbReference>
<gene>
    <name evidence="1" type="ORF">ACFQRI_09740</name>
</gene>
<dbReference type="InterPro" id="IPR022536">
    <property type="entry name" value="EspC"/>
</dbReference>
<dbReference type="RefSeq" id="WP_380666824.1">
    <property type="nucleotide sequence ID" value="NZ_JBHTCJ010000004.1"/>
</dbReference>
<organism evidence="1 2">
    <name type="scientific">Saccharopolyspora griseoalba</name>
    <dbReference type="NCBI Taxonomy" id="1431848"/>
    <lineage>
        <taxon>Bacteria</taxon>
        <taxon>Bacillati</taxon>
        <taxon>Actinomycetota</taxon>
        <taxon>Actinomycetes</taxon>
        <taxon>Pseudonocardiales</taxon>
        <taxon>Pseudonocardiaceae</taxon>
        <taxon>Saccharopolyspora</taxon>
    </lineage>
</organism>
<evidence type="ECO:0000313" key="1">
    <source>
        <dbReference type="EMBL" id="MFC7341692.1"/>
    </source>
</evidence>
<comment type="caution">
    <text evidence="1">The sequence shown here is derived from an EMBL/GenBank/DDBJ whole genome shotgun (WGS) entry which is preliminary data.</text>
</comment>
<protein>
    <submittedName>
        <fullName evidence="1">ESX-1 secretion-associated protein</fullName>
    </submittedName>
</protein>
<reference evidence="2" key="1">
    <citation type="journal article" date="2019" name="Int. J. Syst. Evol. Microbiol.">
        <title>The Global Catalogue of Microorganisms (GCM) 10K type strain sequencing project: providing services to taxonomists for standard genome sequencing and annotation.</title>
        <authorList>
            <consortium name="The Broad Institute Genomics Platform"/>
            <consortium name="The Broad Institute Genome Sequencing Center for Infectious Disease"/>
            <person name="Wu L."/>
            <person name="Ma J."/>
        </authorList>
    </citation>
    <scope>NUCLEOTIDE SEQUENCE [LARGE SCALE GENOMIC DNA]</scope>
    <source>
        <strain evidence="2">WLHS5</strain>
    </source>
</reference>
<dbReference type="Proteomes" id="UP001596504">
    <property type="component" value="Unassembled WGS sequence"/>
</dbReference>
<keyword evidence="2" id="KW-1185">Reference proteome</keyword>